<organism evidence="1 2">
    <name type="scientific">Methanosarcina barkeri MS</name>
    <dbReference type="NCBI Taxonomy" id="1434108"/>
    <lineage>
        <taxon>Archaea</taxon>
        <taxon>Methanobacteriati</taxon>
        <taxon>Methanobacteriota</taxon>
        <taxon>Stenosarchaea group</taxon>
        <taxon>Methanomicrobia</taxon>
        <taxon>Methanosarcinales</taxon>
        <taxon>Methanosarcinaceae</taxon>
        <taxon>Methanosarcina</taxon>
    </lineage>
</organism>
<dbReference type="STRING" id="1434108.MSBRM_2392"/>
<dbReference type="KEGG" id="mby:MSBRM_2392"/>
<keyword evidence="2" id="KW-1185">Reference proteome</keyword>
<evidence type="ECO:0000313" key="2">
    <source>
        <dbReference type="Proteomes" id="UP000033033"/>
    </source>
</evidence>
<name>A0A0E3QVA0_METBA</name>
<dbReference type="AlphaFoldDB" id="A0A0E3QVA0"/>
<sequence>MSNFNFIYLIFINYFIEAVISNRKKHYSCPFILYRNTLRRGGNLLSEALVDLEKTRPEYLEKEILRAAMIAEL</sequence>
<gene>
    <name evidence="1" type="ORF">MSBRM_2392</name>
</gene>
<dbReference type="PATRIC" id="fig|1434108.4.peg.3058"/>
<proteinExistence type="predicted"/>
<evidence type="ECO:0000313" key="1">
    <source>
        <dbReference type="EMBL" id="AKB55390.1"/>
    </source>
</evidence>
<reference evidence="1 2" key="1">
    <citation type="submission" date="2014-07" db="EMBL/GenBank/DDBJ databases">
        <title>Methanogenic archaea and the global carbon cycle.</title>
        <authorList>
            <person name="Henriksen J.R."/>
            <person name="Luke J."/>
            <person name="Reinhart S."/>
            <person name="Benedict M.N."/>
            <person name="Youngblut N.D."/>
            <person name="Metcalf M.E."/>
            <person name="Whitaker R.J."/>
            <person name="Metcalf W.W."/>
        </authorList>
    </citation>
    <scope>NUCLEOTIDE SEQUENCE [LARGE SCALE GENOMIC DNA]</scope>
    <source>
        <strain evidence="1 2">MS</strain>
    </source>
</reference>
<dbReference type="Proteomes" id="UP000033033">
    <property type="component" value="Chromosome"/>
</dbReference>
<dbReference type="EMBL" id="CP009528">
    <property type="protein sequence ID" value="AKB55390.1"/>
    <property type="molecule type" value="Genomic_DNA"/>
</dbReference>
<protein>
    <submittedName>
        <fullName evidence="1">Uncharacterized protein</fullName>
    </submittedName>
</protein>
<accession>A0A0E3QVA0</accession>
<dbReference type="HOGENOM" id="CLU_2695732_0_0_2"/>